<dbReference type="EMBL" id="JYFN01000002">
    <property type="protein sequence ID" value="KJE25275.1"/>
    <property type="molecule type" value="Genomic_DNA"/>
</dbReference>
<dbReference type="Proteomes" id="UP000032545">
    <property type="component" value="Unassembled WGS sequence"/>
</dbReference>
<name>A0A0D8BMG9_9ACTN</name>
<comment type="caution">
    <text evidence="1">The sequence shown here is derived from an EMBL/GenBank/DDBJ whole genome shotgun (WGS) entry which is preliminary data.</text>
</comment>
<dbReference type="AlphaFoldDB" id="A0A0D8BMG9"/>
<dbReference type="Gene3D" id="3.90.1560.10">
    <property type="entry name" value="ComB-like"/>
    <property type="match status" value="1"/>
</dbReference>
<dbReference type="InterPro" id="IPR036702">
    <property type="entry name" value="ComB-like_sf"/>
</dbReference>
<evidence type="ECO:0000313" key="2">
    <source>
        <dbReference type="Proteomes" id="UP000032545"/>
    </source>
</evidence>
<reference evidence="1 2" key="2">
    <citation type="journal article" date="2016" name="Genome Announc.">
        <title>Permanent Draft Genome Sequences for Two Variants of Frankia sp. Strain CpI1, the First Frankia Strain Isolated from Root Nodules of Comptonia peregrina.</title>
        <authorList>
            <person name="Oshone R."/>
            <person name="Hurst S.G.IV."/>
            <person name="Abebe-Akele F."/>
            <person name="Simpson S."/>
            <person name="Morris K."/>
            <person name="Thomas W.K."/>
            <person name="Tisa L.S."/>
        </authorList>
    </citation>
    <scope>NUCLEOTIDE SEQUENCE [LARGE SCALE GENOMIC DNA]</scope>
    <source>
        <strain evidence="2">CpI1-S</strain>
    </source>
</reference>
<dbReference type="PATRIC" id="fig|1502723.3.peg.453"/>
<dbReference type="GO" id="GO:0050532">
    <property type="term" value="F:2-phosphosulfolactate phosphatase activity"/>
    <property type="evidence" value="ECO:0007669"/>
    <property type="project" value="InterPro"/>
</dbReference>
<evidence type="ECO:0008006" key="3">
    <source>
        <dbReference type="Google" id="ProtNLM"/>
    </source>
</evidence>
<gene>
    <name evidence="1" type="ORF">FF36_00408</name>
</gene>
<proteinExistence type="predicted"/>
<keyword evidence="2" id="KW-1185">Reference proteome</keyword>
<accession>A0A0D8BMG9</accession>
<reference evidence="2" key="1">
    <citation type="submission" date="2015-02" db="EMBL/GenBank/DDBJ databases">
        <title>Draft Genome of Frankia sp. CpI1-S.</title>
        <authorList>
            <person name="Oshone R.T."/>
            <person name="Ngom M."/>
            <person name="Ghodhbane-Gtari F."/>
            <person name="Gtari M."/>
            <person name="Morris K."/>
            <person name="Thomas K."/>
            <person name="Sen A."/>
            <person name="Tisa L.S."/>
        </authorList>
    </citation>
    <scope>NUCLEOTIDE SEQUENCE [LARGE SCALE GENOMIC DNA]</scope>
    <source>
        <strain evidence="2">CpI1-S</strain>
    </source>
</reference>
<protein>
    <recommendedName>
        <fullName evidence="3">2-phosphosulfolactate phosphatase</fullName>
    </recommendedName>
</protein>
<sequence>MDADLGTGRRDLVSTAVLNLGWDDDVAYAAQLDADAVVPVLRDGAFTALGG</sequence>
<dbReference type="GO" id="GO:0000287">
    <property type="term" value="F:magnesium ion binding"/>
    <property type="evidence" value="ECO:0007669"/>
    <property type="project" value="InterPro"/>
</dbReference>
<evidence type="ECO:0000313" key="1">
    <source>
        <dbReference type="EMBL" id="KJE25275.1"/>
    </source>
</evidence>
<organism evidence="1 2">
    <name type="scientific">Frankia torreyi</name>
    <dbReference type="NCBI Taxonomy" id="1856"/>
    <lineage>
        <taxon>Bacteria</taxon>
        <taxon>Bacillati</taxon>
        <taxon>Actinomycetota</taxon>
        <taxon>Actinomycetes</taxon>
        <taxon>Frankiales</taxon>
        <taxon>Frankiaceae</taxon>
        <taxon>Frankia</taxon>
    </lineage>
</organism>